<dbReference type="Pfam" id="PF13932">
    <property type="entry name" value="SAM_GIDA_C"/>
    <property type="match status" value="1"/>
</dbReference>
<dbReference type="InterPro" id="IPR002218">
    <property type="entry name" value="MnmG-rel"/>
</dbReference>
<dbReference type="SMART" id="SM01228">
    <property type="entry name" value="GIDA_assoc_3"/>
    <property type="match status" value="1"/>
</dbReference>
<dbReference type="EMBL" id="UINC01067040">
    <property type="protein sequence ID" value="SVB98334.1"/>
    <property type="molecule type" value="Genomic_DNA"/>
</dbReference>
<feature type="domain" description="tRNA uridine 5-carboxymethylaminomethyl modification enzyme C-terminal subdomain" evidence="5">
    <location>
        <begin position="88"/>
        <end position="159"/>
    </location>
</feature>
<dbReference type="InterPro" id="IPR047001">
    <property type="entry name" value="MnmG_C_subdom"/>
</dbReference>
<sequence>GRRIEKNLFFIKNILGALDKTILPDEINSTLRNLGEAPIRQGVPIKTLLRRPHINLQHFPSQIFSKIITKPQELHFFQESQIETEAVIKYEGYIKRQKARVDLALRHENSPIPRGFNYLTVNSLSLEARERLSFVRPETFGQAMRISGVTPADISALSVLLLNR</sequence>
<dbReference type="Gene3D" id="1.10.10.1800">
    <property type="entry name" value="tRNA uridine 5-carboxymethylaminomethyl modification enzyme MnmG/GidA"/>
    <property type="match status" value="1"/>
</dbReference>
<evidence type="ECO:0000256" key="2">
    <source>
        <dbReference type="ARBA" id="ARBA00007653"/>
    </source>
</evidence>
<dbReference type="InterPro" id="IPR049312">
    <property type="entry name" value="GIDA_C_N"/>
</dbReference>
<proteinExistence type="inferred from homology"/>
<evidence type="ECO:0000313" key="6">
    <source>
        <dbReference type="EMBL" id="SVB98334.1"/>
    </source>
</evidence>
<dbReference type="GO" id="GO:0002098">
    <property type="term" value="P:tRNA wobble uridine modification"/>
    <property type="evidence" value="ECO:0007669"/>
    <property type="project" value="UniProtKB-ARBA"/>
</dbReference>
<keyword evidence="3" id="KW-0285">Flavoprotein</keyword>
<keyword evidence="4" id="KW-0274">FAD</keyword>
<dbReference type="GO" id="GO:0030488">
    <property type="term" value="P:tRNA methylation"/>
    <property type="evidence" value="ECO:0007669"/>
    <property type="project" value="TreeGrafter"/>
</dbReference>
<reference evidence="6" key="1">
    <citation type="submission" date="2018-05" db="EMBL/GenBank/DDBJ databases">
        <authorList>
            <person name="Lanie J.A."/>
            <person name="Ng W.-L."/>
            <person name="Kazmierczak K.M."/>
            <person name="Andrzejewski T.M."/>
            <person name="Davidsen T.M."/>
            <person name="Wayne K.J."/>
            <person name="Tettelin H."/>
            <person name="Glass J.I."/>
            <person name="Rusch D."/>
            <person name="Podicherti R."/>
            <person name="Tsui H.-C.T."/>
            <person name="Winkler M.E."/>
        </authorList>
    </citation>
    <scope>NUCLEOTIDE SEQUENCE</scope>
</reference>
<dbReference type="GO" id="GO:0005829">
    <property type="term" value="C:cytosol"/>
    <property type="evidence" value="ECO:0007669"/>
    <property type="project" value="TreeGrafter"/>
</dbReference>
<protein>
    <recommendedName>
        <fullName evidence="5">tRNA uridine 5-carboxymethylaminomethyl modification enzyme C-terminal subdomain domain-containing protein</fullName>
    </recommendedName>
</protein>
<dbReference type="FunFam" id="1.10.150.570:FF:000001">
    <property type="entry name" value="tRNA uridine 5-carboxymethylaminomethyl modification enzyme MnmG"/>
    <property type="match status" value="1"/>
</dbReference>
<feature type="non-terminal residue" evidence="6">
    <location>
        <position position="1"/>
    </location>
</feature>
<organism evidence="6">
    <name type="scientific">marine metagenome</name>
    <dbReference type="NCBI Taxonomy" id="408172"/>
    <lineage>
        <taxon>unclassified sequences</taxon>
        <taxon>metagenomes</taxon>
        <taxon>ecological metagenomes</taxon>
    </lineage>
</organism>
<dbReference type="AlphaFoldDB" id="A0A382IF57"/>
<dbReference type="PANTHER" id="PTHR11806">
    <property type="entry name" value="GLUCOSE INHIBITED DIVISION PROTEIN A"/>
    <property type="match status" value="1"/>
</dbReference>
<dbReference type="Gene3D" id="1.10.150.570">
    <property type="entry name" value="GidA associated domain, C-terminal subdomain"/>
    <property type="match status" value="1"/>
</dbReference>
<comment type="similarity">
    <text evidence="2">Belongs to the MnmG family.</text>
</comment>
<name>A0A382IF57_9ZZZZ</name>
<evidence type="ECO:0000256" key="4">
    <source>
        <dbReference type="ARBA" id="ARBA00022827"/>
    </source>
</evidence>
<evidence type="ECO:0000256" key="1">
    <source>
        <dbReference type="ARBA" id="ARBA00001974"/>
    </source>
</evidence>
<accession>A0A382IF57</accession>
<dbReference type="GO" id="GO:0050660">
    <property type="term" value="F:flavin adenine dinucleotide binding"/>
    <property type="evidence" value="ECO:0007669"/>
    <property type="project" value="InterPro"/>
</dbReference>
<dbReference type="InterPro" id="IPR026904">
    <property type="entry name" value="MnmG_C"/>
</dbReference>
<dbReference type="Pfam" id="PF21680">
    <property type="entry name" value="GIDA_C_1st"/>
    <property type="match status" value="1"/>
</dbReference>
<evidence type="ECO:0000256" key="3">
    <source>
        <dbReference type="ARBA" id="ARBA00022630"/>
    </source>
</evidence>
<dbReference type="PANTHER" id="PTHR11806:SF2">
    <property type="entry name" value="METHYLENETETRAHYDROFOLATE--TRNA-(URACIL-5-)-METHYLTRANSFERASE TRMFO"/>
    <property type="match status" value="1"/>
</dbReference>
<dbReference type="InterPro" id="IPR044920">
    <property type="entry name" value="MnmG_C_subdom_sf"/>
</dbReference>
<evidence type="ECO:0000259" key="5">
    <source>
        <dbReference type="SMART" id="SM01228"/>
    </source>
</evidence>
<gene>
    <name evidence="6" type="ORF">METZ01_LOCUS251188</name>
</gene>
<comment type="cofactor">
    <cofactor evidence="1">
        <name>FAD</name>
        <dbReference type="ChEBI" id="CHEBI:57692"/>
    </cofactor>
</comment>